<dbReference type="Proteomes" id="UP000033163">
    <property type="component" value="Chromosome I"/>
</dbReference>
<dbReference type="RefSeq" id="WP_020433773.1">
    <property type="nucleotide sequence ID" value="NZ_AGBD01001761.1"/>
</dbReference>
<dbReference type="KEGG" id="pri:PRIO_2850"/>
<protein>
    <submittedName>
        <fullName evidence="1">Uncharacterized protein</fullName>
    </submittedName>
</protein>
<gene>
    <name evidence="1" type="ORF">PRIO_2850</name>
</gene>
<proteinExistence type="predicted"/>
<accession>A0A0E4HAU9</accession>
<organism evidence="1 2">
    <name type="scientific">Paenibacillus riograndensis SBR5</name>
    <dbReference type="NCBI Taxonomy" id="1073571"/>
    <lineage>
        <taxon>Bacteria</taxon>
        <taxon>Bacillati</taxon>
        <taxon>Bacillota</taxon>
        <taxon>Bacilli</taxon>
        <taxon>Bacillales</taxon>
        <taxon>Paenibacillaceae</taxon>
        <taxon>Paenibacillus</taxon>
        <taxon>Paenibacillus sonchi group</taxon>
    </lineage>
</organism>
<evidence type="ECO:0000313" key="2">
    <source>
        <dbReference type="Proteomes" id="UP000033163"/>
    </source>
</evidence>
<dbReference type="HOGENOM" id="CLU_2396881_0_0_9"/>
<evidence type="ECO:0000313" key="1">
    <source>
        <dbReference type="EMBL" id="CQR55254.1"/>
    </source>
</evidence>
<dbReference type="AlphaFoldDB" id="A0A0E4HAU9"/>
<dbReference type="PATRIC" id="fig|1073571.4.peg.3040"/>
<reference evidence="2" key="1">
    <citation type="submission" date="2015-03" db="EMBL/GenBank/DDBJ databases">
        <authorList>
            <person name="Wibberg D."/>
        </authorList>
    </citation>
    <scope>NUCLEOTIDE SEQUENCE [LARGE SCALE GENOMIC DNA]</scope>
</reference>
<dbReference type="EMBL" id="LN831776">
    <property type="protein sequence ID" value="CQR55254.1"/>
    <property type="molecule type" value="Genomic_DNA"/>
</dbReference>
<sequence>MDKKLKQSLKVAAVRREMIVTWLINGYKIKGIAEVSADPERVKINTIDGPVWVPYSDVESISRVIRFRVESETKEQTVSPLRQDGSFDNIICI</sequence>
<name>A0A0E4HAU9_9BACL</name>